<gene>
    <name evidence="2" type="ORF">BN59_02031</name>
</gene>
<dbReference type="Proteomes" id="UP000044071">
    <property type="component" value="Unassembled WGS sequence"/>
</dbReference>
<accession>A0A078KXN9</accession>
<feature type="region of interest" description="Disordered" evidence="1">
    <location>
        <begin position="170"/>
        <end position="203"/>
    </location>
</feature>
<feature type="compositionally biased region" description="Polar residues" evidence="1">
    <location>
        <begin position="174"/>
        <end position="203"/>
    </location>
</feature>
<dbReference type="RefSeq" id="WP_043874228.1">
    <property type="nucleotide sequence ID" value="NZ_CCVW01000002.1"/>
</dbReference>
<protein>
    <submittedName>
        <fullName evidence="2">Uncharacterized protein</fullName>
    </submittedName>
</protein>
<dbReference type="eggNOG" id="ENOG5031F3X">
    <property type="taxonomic scope" value="Bacteria"/>
</dbReference>
<dbReference type="OrthoDB" id="10017508at2"/>
<proteinExistence type="predicted"/>
<sequence length="203" mass="22694">MNTDEYIKLQEINKHFYDNARSQAEKNAYLAKMMEDEMKFMLENLPPIKAVEPESGKQLNFNLNKNNATPSQDRQVAFVSCEKLTPANLAKNVTATDSSGKGFDINKLPENVKQQICDALNEAMKAQLTKQFGKDPSMQMFDDGKTFGVKRNPQSIKNPDAEVGNIVTRAKNFGAQTSKQQDVKPSQQPGLSQENDNSTGMRI</sequence>
<keyword evidence="3" id="KW-1185">Reference proteome</keyword>
<evidence type="ECO:0000256" key="1">
    <source>
        <dbReference type="SAM" id="MobiDB-lite"/>
    </source>
</evidence>
<dbReference type="STRING" id="1034943.BN59_02031"/>
<dbReference type="EMBL" id="CCSB01000002">
    <property type="protein sequence ID" value="CDZ77741.1"/>
    <property type="molecule type" value="Genomic_DNA"/>
</dbReference>
<evidence type="ECO:0000313" key="2">
    <source>
        <dbReference type="EMBL" id="CDZ77741.1"/>
    </source>
</evidence>
<reference evidence="2 3" key="1">
    <citation type="submission" date="2014-06" db="EMBL/GenBank/DDBJ databases">
        <authorList>
            <person name="Urmite Genomes Urmite Genomes"/>
        </authorList>
    </citation>
    <scope>NUCLEOTIDE SEQUENCE [LARGE SCALE GENOMIC DNA]</scope>
</reference>
<name>A0A078KXN9_9GAMM</name>
<organism evidence="2 3">
    <name type="scientific">Legionella massiliensis</name>
    <dbReference type="NCBI Taxonomy" id="1034943"/>
    <lineage>
        <taxon>Bacteria</taxon>
        <taxon>Pseudomonadati</taxon>
        <taxon>Pseudomonadota</taxon>
        <taxon>Gammaproteobacteria</taxon>
        <taxon>Legionellales</taxon>
        <taxon>Legionellaceae</taxon>
        <taxon>Legionella</taxon>
    </lineage>
</organism>
<evidence type="ECO:0000313" key="3">
    <source>
        <dbReference type="Proteomes" id="UP000044071"/>
    </source>
</evidence>
<dbReference type="AlphaFoldDB" id="A0A078KXN9"/>